<evidence type="ECO:0000313" key="1">
    <source>
        <dbReference type="EMBL" id="CEI68072.1"/>
    </source>
</evidence>
<evidence type="ECO:0000313" key="2">
    <source>
        <dbReference type="Proteomes" id="UP000245910"/>
    </source>
</evidence>
<proteinExistence type="predicted"/>
<reference evidence="2" key="1">
    <citation type="submission" date="2014-10" db="EMBL/GenBank/DDBJ databases">
        <authorList>
            <person name="King R."/>
        </authorList>
    </citation>
    <scope>NUCLEOTIDE SEQUENCE [LARGE SCALE GENOMIC DNA]</scope>
    <source>
        <strain evidence="2">A3/5</strain>
    </source>
</reference>
<accession>A0A2L2TAT8</accession>
<dbReference type="EMBL" id="LN649231">
    <property type="protein sequence ID" value="CEI68072.1"/>
    <property type="molecule type" value="Genomic_DNA"/>
</dbReference>
<dbReference type="Proteomes" id="UP000245910">
    <property type="component" value="Chromosome III"/>
</dbReference>
<dbReference type="AlphaFoldDB" id="A0A2L2TAT8"/>
<sequence>MAPSQFYFRLQQGIIGGFAPPTPDLVIEITGDGGSLQINIHEGVGSHDSTTKTETVAAHEALVDELHGILKELPMEEPRGSEDIYGLNVGIAWGSDDLEWTNGGPQGCSGGSSFVQASEDQKQQFNRAIEIVKEIANV</sequence>
<keyword evidence="2" id="KW-1185">Reference proteome</keyword>
<organism evidence="1 2">
    <name type="scientific">Fusarium venenatum</name>
    <dbReference type="NCBI Taxonomy" id="56646"/>
    <lineage>
        <taxon>Eukaryota</taxon>
        <taxon>Fungi</taxon>
        <taxon>Dikarya</taxon>
        <taxon>Ascomycota</taxon>
        <taxon>Pezizomycotina</taxon>
        <taxon>Sordariomycetes</taxon>
        <taxon>Hypocreomycetidae</taxon>
        <taxon>Hypocreales</taxon>
        <taxon>Nectriaceae</taxon>
        <taxon>Fusarium</taxon>
    </lineage>
</organism>
<protein>
    <submittedName>
        <fullName evidence="1">Uncharacterized protein</fullName>
    </submittedName>
</protein>
<name>A0A2L2TAT8_9HYPO</name>